<gene>
    <name evidence="7" type="ORF">OHJ16_03435</name>
</gene>
<comment type="caution">
    <text evidence="7">The sequence shown here is derived from an EMBL/GenBank/DDBJ whole genome shotgun (WGS) entry which is preliminary data.</text>
</comment>
<dbReference type="CDD" id="cd06267">
    <property type="entry name" value="PBP1_LacI_sugar_binding-like"/>
    <property type="match status" value="1"/>
</dbReference>
<dbReference type="PANTHER" id="PTHR30146">
    <property type="entry name" value="LACI-RELATED TRANSCRIPTIONAL REPRESSOR"/>
    <property type="match status" value="1"/>
</dbReference>
<organism evidence="7 8">
    <name type="scientific">Actinomyces israelii</name>
    <dbReference type="NCBI Taxonomy" id="1659"/>
    <lineage>
        <taxon>Bacteria</taxon>
        <taxon>Bacillati</taxon>
        <taxon>Actinomycetota</taxon>
        <taxon>Actinomycetes</taxon>
        <taxon>Actinomycetales</taxon>
        <taxon>Actinomycetaceae</taxon>
        <taxon>Actinomyces</taxon>
    </lineage>
</organism>
<dbReference type="SUPFAM" id="SSF47413">
    <property type="entry name" value="lambda repressor-like DNA-binding domains"/>
    <property type="match status" value="1"/>
</dbReference>
<evidence type="ECO:0000256" key="5">
    <source>
        <dbReference type="SAM" id="MobiDB-lite"/>
    </source>
</evidence>
<protein>
    <submittedName>
        <fullName evidence="7">LacI family DNA-binding transcriptional regulator</fullName>
    </submittedName>
</protein>
<dbReference type="Gene3D" id="1.10.260.40">
    <property type="entry name" value="lambda repressor-like DNA-binding domains"/>
    <property type="match status" value="1"/>
</dbReference>
<dbReference type="CDD" id="cd01392">
    <property type="entry name" value="HTH_LacI"/>
    <property type="match status" value="1"/>
</dbReference>
<dbReference type="InterPro" id="IPR046335">
    <property type="entry name" value="LacI/GalR-like_sensor"/>
</dbReference>
<evidence type="ECO:0000256" key="2">
    <source>
        <dbReference type="ARBA" id="ARBA00023015"/>
    </source>
</evidence>
<evidence type="ECO:0000313" key="8">
    <source>
        <dbReference type="Proteomes" id="UP001072034"/>
    </source>
</evidence>
<feature type="domain" description="HTH lacI-type" evidence="6">
    <location>
        <begin position="31"/>
        <end position="85"/>
    </location>
</feature>
<dbReference type="PROSITE" id="PS50932">
    <property type="entry name" value="HTH_LACI_2"/>
    <property type="match status" value="1"/>
</dbReference>
<evidence type="ECO:0000313" key="7">
    <source>
        <dbReference type="EMBL" id="MCZ0857101.1"/>
    </source>
</evidence>
<keyword evidence="1" id="KW-0678">Repressor</keyword>
<evidence type="ECO:0000259" key="6">
    <source>
        <dbReference type="PROSITE" id="PS50932"/>
    </source>
</evidence>
<feature type="region of interest" description="Disordered" evidence="5">
    <location>
        <begin position="1"/>
        <end position="34"/>
    </location>
</feature>
<proteinExistence type="predicted"/>
<keyword evidence="2" id="KW-0805">Transcription regulation</keyword>
<evidence type="ECO:0000256" key="4">
    <source>
        <dbReference type="ARBA" id="ARBA00023163"/>
    </source>
</evidence>
<dbReference type="RefSeq" id="WP_268916754.1">
    <property type="nucleotide sequence ID" value="NZ_JAPTMY010000005.1"/>
</dbReference>
<evidence type="ECO:0000256" key="3">
    <source>
        <dbReference type="ARBA" id="ARBA00023125"/>
    </source>
</evidence>
<dbReference type="Pfam" id="PF00356">
    <property type="entry name" value="LacI"/>
    <property type="match status" value="1"/>
</dbReference>
<keyword evidence="4" id="KW-0804">Transcription</keyword>
<accession>A0ABT4I6F8</accession>
<dbReference type="SUPFAM" id="SSF53822">
    <property type="entry name" value="Periplasmic binding protein-like I"/>
    <property type="match status" value="1"/>
</dbReference>
<dbReference type="Proteomes" id="UP001072034">
    <property type="component" value="Unassembled WGS sequence"/>
</dbReference>
<dbReference type="InterPro" id="IPR028082">
    <property type="entry name" value="Peripla_BP_I"/>
</dbReference>
<dbReference type="EMBL" id="JAPTMY010000005">
    <property type="protein sequence ID" value="MCZ0857101.1"/>
    <property type="molecule type" value="Genomic_DNA"/>
</dbReference>
<keyword evidence="8" id="KW-1185">Reference proteome</keyword>
<dbReference type="Pfam" id="PF13377">
    <property type="entry name" value="Peripla_BP_3"/>
    <property type="match status" value="1"/>
</dbReference>
<reference evidence="7" key="1">
    <citation type="submission" date="2022-10" db="EMBL/GenBank/DDBJ databases">
        <title>Genome sequence of Actinomyces israelii ATCC 10048.</title>
        <authorList>
            <person name="Watt R.M."/>
            <person name="Tong W.M."/>
        </authorList>
    </citation>
    <scope>NUCLEOTIDE SEQUENCE</scope>
    <source>
        <strain evidence="7">ATCC 10048</strain>
    </source>
</reference>
<dbReference type="InterPro" id="IPR000843">
    <property type="entry name" value="HTH_LacI"/>
</dbReference>
<feature type="compositionally biased region" description="Basic and acidic residues" evidence="5">
    <location>
        <begin position="18"/>
        <end position="27"/>
    </location>
</feature>
<keyword evidence="3 7" id="KW-0238">DNA-binding</keyword>
<evidence type="ECO:0000256" key="1">
    <source>
        <dbReference type="ARBA" id="ARBA00022491"/>
    </source>
</evidence>
<dbReference type="SMART" id="SM00354">
    <property type="entry name" value="HTH_LACI"/>
    <property type="match status" value="1"/>
</dbReference>
<sequence length="353" mass="37233">MSGDAVGCSGHQGPDGAAIRRTEERGVGRQPTMEDVARECGVSRALVSIVFRRAPGASERTRARVLEAAERIGYRHNLIAARLASMSTRTFGVFIFDMRNALTADVFDGIQAEADSRGIGLVTGVSDPSGERDERTMRELHAARVDAVLLISAAMPGDRLREMSGSVPAVSLTRRVDGLDSVVGDDRAGGRMLTEHLLSLGHERIAMLGPTWSPSDRVLGHEGAMRAAGLAPEVVAVGYDADAVARATRELLGRPAGERPTAIMAHNDIAAYTVLDVVDSLGLAVPGDVAVTGYDNLRTSAGRRMDLTSADQHAHELGRRGVEAACARLEDPDGEPTTSVLAPDLVVRGSSGA</sequence>
<dbReference type="GO" id="GO:0003677">
    <property type="term" value="F:DNA binding"/>
    <property type="evidence" value="ECO:0007669"/>
    <property type="project" value="UniProtKB-KW"/>
</dbReference>
<dbReference type="Gene3D" id="3.40.50.2300">
    <property type="match status" value="2"/>
</dbReference>
<name>A0ABT4I6F8_9ACTO</name>
<dbReference type="PANTHER" id="PTHR30146:SF148">
    <property type="entry name" value="HTH-TYPE TRANSCRIPTIONAL REPRESSOR PURR-RELATED"/>
    <property type="match status" value="1"/>
</dbReference>
<dbReference type="InterPro" id="IPR010982">
    <property type="entry name" value="Lambda_DNA-bd_dom_sf"/>
</dbReference>